<name>A0A9J6AJ02_SOLCO</name>
<accession>A0A9J6AJ02</accession>
<keyword evidence="2" id="KW-1185">Reference proteome</keyword>
<gene>
    <name evidence="1" type="ORF">H5410_009815</name>
</gene>
<protein>
    <submittedName>
        <fullName evidence="1">Uncharacterized protein</fullName>
    </submittedName>
</protein>
<evidence type="ECO:0000313" key="1">
    <source>
        <dbReference type="EMBL" id="KAG5624597.1"/>
    </source>
</evidence>
<evidence type="ECO:0000313" key="2">
    <source>
        <dbReference type="Proteomes" id="UP000824120"/>
    </source>
</evidence>
<organism evidence="1 2">
    <name type="scientific">Solanum commersonii</name>
    <name type="common">Commerson's wild potato</name>
    <name type="synonym">Commerson's nightshade</name>
    <dbReference type="NCBI Taxonomy" id="4109"/>
    <lineage>
        <taxon>Eukaryota</taxon>
        <taxon>Viridiplantae</taxon>
        <taxon>Streptophyta</taxon>
        <taxon>Embryophyta</taxon>
        <taxon>Tracheophyta</taxon>
        <taxon>Spermatophyta</taxon>
        <taxon>Magnoliopsida</taxon>
        <taxon>eudicotyledons</taxon>
        <taxon>Gunneridae</taxon>
        <taxon>Pentapetalae</taxon>
        <taxon>asterids</taxon>
        <taxon>lamiids</taxon>
        <taxon>Solanales</taxon>
        <taxon>Solanaceae</taxon>
        <taxon>Solanoideae</taxon>
        <taxon>Solaneae</taxon>
        <taxon>Solanum</taxon>
    </lineage>
</organism>
<sequence length="76" mass="9399">MKWFKKGHKNTVFFYAYRYYHFITEAINIFKDQFRETHEATNYSMIQNIPKIITEIQNYEIERVSIKEEMKQVVLN</sequence>
<reference evidence="1 2" key="1">
    <citation type="submission" date="2020-09" db="EMBL/GenBank/DDBJ databases">
        <title>De no assembly of potato wild relative species, Solanum commersonii.</title>
        <authorList>
            <person name="Cho K."/>
        </authorList>
    </citation>
    <scope>NUCLEOTIDE SEQUENCE [LARGE SCALE GENOMIC DNA]</scope>
    <source>
        <strain evidence="1">LZ3.2</strain>
        <tissue evidence="1">Leaf</tissue>
    </source>
</reference>
<comment type="caution">
    <text evidence="1">The sequence shown here is derived from an EMBL/GenBank/DDBJ whole genome shotgun (WGS) entry which is preliminary data.</text>
</comment>
<dbReference type="Proteomes" id="UP000824120">
    <property type="component" value="Chromosome 2"/>
</dbReference>
<proteinExistence type="predicted"/>
<dbReference type="AlphaFoldDB" id="A0A9J6AJ02"/>
<dbReference type="EMBL" id="JACXVP010000002">
    <property type="protein sequence ID" value="KAG5624597.1"/>
    <property type="molecule type" value="Genomic_DNA"/>
</dbReference>